<evidence type="ECO:0000313" key="3">
    <source>
        <dbReference type="EMBL" id="DAE31849.1"/>
    </source>
</evidence>
<dbReference type="InterPro" id="IPR032812">
    <property type="entry name" value="SbsA_Ig"/>
</dbReference>
<evidence type="ECO:0000259" key="2">
    <source>
        <dbReference type="PROSITE" id="PS50853"/>
    </source>
</evidence>
<dbReference type="Gene3D" id="2.60.40.1220">
    <property type="match status" value="1"/>
</dbReference>
<dbReference type="InterPro" id="IPR014755">
    <property type="entry name" value="Cu-Rt/internalin_Ig-like"/>
</dbReference>
<evidence type="ECO:0000256" key="1">
    <source>
        <dbReference type="ARBA" id="ARBA00022729"/>
    </source>
</evidence>
<name>A0A8S5RL68_9VIRU</name>
<proteinExistence type="predicted"/>
<dbReference type="PROSITE" id="PS50853">
    <property type="entry name" value="FN3"/>
    <property type="match status" value="1"/>
</dbReference>
<dbReference type="Pfam" id="PF13205">
    <property type="entry name" value="Big_5"/>
    <property type="match status" value="1"/>
</dbReference>
<organism evidence="3">
    <name type="scientific">virus sp. ctEQ64</name>
    <dbReference type="NCBI Taxonomy" id="2825809"/>
    <lineage>
        <taxon>Viruses</taxon>
    </lineage>
</organism>
<dbReference type="Gene3D" id="2.60.40.10">
    <property type="entry name" value="Immunoglobulins"/>
    <property type="match status" value="1"/>
</dbReference>
<dbReference type="InterPro" id="IPR013783">
    <property type="entry name" value="Ig-like_fold"/>
</dbReference>
<dbReference type="InterPro" id="IPR003961">
    <property type="entry name" value="FN3_dom"/>
</dbReference>
<dbReference type="SUPFAM" id="SSF49265">
    <property type="entry name" value="Fibronectin type III"/>
    <property type="match status" value="1"/>
</dbReference>
<sequence length="375" mass="42458">MFKEFALVDMAVNPIEKQIKLFFTSNVDPDTIDSDTIAMVHAESQKIYRLKYRTSKKTVVITVLDDVEPNEEYRLDINKTIKDIVGTPLQSSLIRHVYFNSNIYSNVRIISPANHELVDGSFICEWQEILRDKRRKPVLEYRLQISENKNFDPCEIDTVVLNKQRISFPKLKDAKQYYIRIRVEKDKEFGAWSDIATFTYDGKDRVLDRLEKSEKDPHKINPVSIWAPYNYKRNMHNNKVNLDTNPTSPGTMSTEEVNHATGLGLSPEVTASNNTATSLSAEAIERIMKDGNGNTATTIKLADGTIITRANDGGTPGVVVDETPAGTNIAPVIISALEVTRRPQQGTNDAFVFEFNAEIKDEGILQNIEIIRKDF</sequence>
<feature type="domain" description="Fibronectin type-III" evidence="2">
    <location>
        <begin position="103"/>
        <end position="204"/>
    </location>
</feature>
<accession>A0A8S5RL68</accession>
<reference evidence="3" key="1">
    <citation type="journal article" date="2021" name="Proc. Natl. Acad. Sci. U.S.A.">
        <title>A Catalog of Tens of Thousands of Viruses from Human Metagenomes Reveals Hidden Associations with Chronic Diseases.</title>
        <authorList>
            <person name="Tisza M.J."/>
            <person name="Buck C.B."/>
        </authorList>
    </citation>
    <scope>NUCLEOTIDE SEQUENCE</scope>
    <source>
        <strain evidence="3">CtEQ64</strain>
    </source>
</reference>
<dbReference type="CDD" id="cd00063">
    <property type="entry name" value="FN3"/>
    <property type="match status" value="1"/>
</dbReference>
<protein>
    <submittedName>
        <fullName evidence="3">Ig-like domain protein</fullName>
    </submittedName>
</protein>
<dbReference type="InterPro" id="IPR036116">
    <property type="entry name" value="FN3_sf"/>
</dbReference>
<dbReference type="EMBL" id="BK059112">
    <property type="protein sequence ID" value="DAE31849.1"/>
    <property type="molecule type" value="Genomic_DNA"/>
</dbReference>
<keyword evidence="1" id="KW-0732">Signal</keyword>